<dbReference type="Pfam" id="PF13472">
    <property type="entry name" value="Lipase_GDSL_2"/>
    <property type="match status" value="1"/>
</dbReference>
<evidence type="ECO:0000313" key="3">
    <source>
        <dbReference type="EMBL" id="GAA5065617.1"/>
    </source>
</evidence>
<gene>
    <name evidence="3" type="ORF">GCM10023318_52890</name>
</gene>
<dbReference type="InterPro" id="IPR013830">
    <property type="entry name" value="SGNH_hydro"/>
</dbReference>
<feature type="domain" description="SGNH hydrolase-type esterase" evidence="2">
    <location>
        <begin position="40"/>
        <end position="289"/>
    </location>
</feature>
<proteinExistence type="predicted"/>
<dbReference type="PANTHER" id="PTHR37981">
    <property type="entry name" value="LIPASE 2"/>
    <property type="match status" value="1"/>
</dbReference>
<keyword evidence="4" id="KW-1185">Reference proteome</keyword>
<dbReference type="GO" id="GO:0016787">
    <property type="term" value="F:hydrolase activity"/>
    <property type="evidence" value="ECO:0007669"/>
    <property type="project" value="UniProtKB-KW"/>
</dbReference>
<reference evidence="4" key="1">
    <citation type="journal article" date="2019" name="Int. J. Syst. Evol. Microbiol.">
        <title>The Global Catalogue of Microorganisms (GCM) 10K type strain sequencing project: providing services to taxonomists for standard genome sequencing and annotation.</title>
        <authorList>
            <consortium name="The Broad Institute Genomics Platform"/>
            <consortium name="The Broad Institute Genome Sequencing Center for Infectious Disease"/>
            <person name="Wu L."/>
            <person name="Ma J."/>
        </authorList>
    </citation>
    <scope>NUCLEOTIDE SEQUENCE [LARGE SCALE GENOMIC DNA]</scope>
    <source>
        <strain evidence="4">JCM 18298</strain>
    </source>
</reference>
<dbReference type="CDD" id="cd01823">
    <property type="entry name" value="SEST_like"/>
    <property type="match status" value="1"/>
</dbReference>
<dbReference type="PANTHER" id="PTHR37981:SF1">
    <property type="entry name" value="SGNH HYDROLASE-TYPE ESTERASE DOMAIN-CONTAINING PROTEIN"/>
    <property type="match status" value="1"/>
</dbReference>
<accession>A0ABP9KWD9</accession>
<dbReference type="Gene3D" id="3.40.50.1110">
    <property type="entry name" value="SGNH hydrolase"/>
    <property type="match status" value="1"/>
</dbReference>
<protein>
    <submittedName>
        <fullName evidence="3">SGNH/GDSL hydrolase family protein</fullName>
    </submittedName>
</protein>
<dbReference type="EMBL" id="BAABJM010000006">
    <property type="protein sequence ID" value="GAA5065617.1"/>
    <property type="molecule type" value="Genomic_DNA"/>
</dbReference>
<organism evidence="3 4">
    <name type="scientific">Nocardia callitridis</name>
    <dbReference type="NCBI Taxonomy" id="648753"/>
    <lineage>
        <taxon>Bacteria</taxon>
        <taxon>Bacillati</taxon>
        <taxon>Actinomycetota</taxon>
        <taxon>Actinomycetes</taxon>
        <taxon>Mycobacteriales</taxon>
        <taxon>Nocardiaceae</taxon>
        <taxon>Nocardia</taxon>
    </lineage>
</organism>
<dbReference type="InterPro" id="IPR036514">
    <property type="entry name" value="SGNH_hydro_sf"/>
</dbReference>
<dbReference type="Proteomes" id="UP001500603">
    <property type="component" value="Unassembled WGS sequence"/>
</dbReference>
<dbReference type="RefSeq" id="WP_345498757.1">
    <property type="nucleotide sequence ID" value="NZ_BAABJM010000006.1"/>
</dbReference>
<comment type="caution">
    <text evidence="3">The sequence shown here is derived from an EMBL/GenBank/DDBJ whole genome shotgun (WGS) entry which is preliminary data.</text>
</comment>
<keyword evidence="3" id="KW-0378">Hydrolase</keyword>
<name>A0ABP9KWD9_9NOCA</name>
<evidence type="ECO:0000256" key="1">
    <source>
        <dbReference type="SAM" id="SignalP"/>
    </source>
</evidence>
<dbReference type="InterPro" id="IPR037460">
    <property type="entry name" value="SEST-like"/>
</dbReference>
<evidence type="ECO:0000313" key="4">
    <source>
        <dbReference type="Proteomes" id="UP001500603"/>
    </source>
</evidence>
<keyword evidence="1" id="KW-0732">Signal</keyword>
<feature type="signal peptide" evidence="1">
    <location>
        <begin position="1"/>
        <end position="29"/>
    </location>
</feature>
<dbReference type="SUPFAM" id="SSF52266">
    <property type="entry name" value="SGNH hydrolase"/>
    <property type="match status" value="1"/>
</dbReference>
<sequence length="301" mass="32246">MRRGVCLVAALTATLAVAVTGLLPSTATAAKSEGKSLVTLGDSFAANGLRWESTDPNCAHGPSSWPTQLGQRMGLADNDIADVTCPGSTIDSGVGWWLVHETRAADKQGAFGPKTRLVTIQTGMNDQWGSSTQSLYPALRTCVFDFTAGCGPEAAEQGRMTDYRGVSGTEYAERIREVVTYVRHFAPRARIVLVGYPELFPAGQDSVCVDVLGVGQVVQPRGEAVIEYLDRLDAAQRAAAALLRIDFFDTRAITEGHGLCSDQPWLNGVFDPRADFVGIPFHPSAHGDAVVADALYERFGR</sequence>
<feature type="chain" id="PRO_5045670761" evidence="1">
    <location>
        <begin position="30"/>
        <end position="301"/>
    </location>
</feature>
<evidence type="ECO:0000259" key="2">
    <source>
        <dbReference type="Pfam" id="PF13472"/>
    </source>
</evidence>